<reference evidence="2" key="1">
    <citation type="journal article" date="2021" name="Nat. Commun.">
        <title>Genetic determinants of endophytism in the Arabidopsis root mycobiome.</title>
        <authorList>
            <person name="Mesny F."/>
            <person name="Miyauchi S."/>
            <person name="Thiergart T."/>
            <person name="Pickel B."/>
            <person name="Atanasova L."/>
            <person name="Karlsson M."/>
            <person name="Huettel B."/>
            <person name="Barry K.W."/>
            <person name="Haridas S."/>
            <person name="Chen C."/>
            <person name="Bauer D."/>
            <person name="Andreopoulos W."/>
            <person name="Pangilinan J."/>
            <person name="LaButti K."/>
            <person name="Riley R."/>
            <person name="Lipzen A."/>
            <person name="Clum A."/>
            <person name="Drula E."/>
            <person name="Henrissat B."/>
            <person name="Kohler A."/>
            <person name="Grigoriev I.V."/>
            <person name="Martin F.M."/>
            <person name="Hacquard S."/>
        </authorList>
    </citation>
    <scope>NUCLEOTIDE SEQUENCE</scope>
    <source>
        <strain evidence="2">MPI-SDFR-AT-0068</strain>
    </source>
</reference>
<evidence type="ECO:0000313" key="3">
    <source>
        <dbReference type="Proteomes" id="UP000813427"/>
    </source>
</evidence>
<name>A0A8K0RS79_9HYPO</name>
<comment type="caution">
    <text evidence="2">The sequence shown here is derived from an EMBL/GenBank/DDBJ whole genome shotgun (WGS) entry which is preliminary data.</text>
</comment>
<dbReference type="AlphaFoldDB" id="A0A8K0RS79"/>
<feature type="compositionally biased region" description="Basic and acidic residues" evidence="1">
    <location>
        <begin position="39"/>
        <end position="53"/>
    </location>
</feature>
<feature type="compositionally biased region" description="Basic and acidic residues" evidence="1">
    <location>
        <begin position="110"/>
        <end position="135"/>
    </location>
</feature>
<proteinExistence type="predicted"/>
<dbReference type="EMBL" id="JAGPXF010000006">
    <property type="protein sequence ID" value="KAH7239202.1"/>
    <property type="molecule type" value="Genomic_DNA"/>
</dbReference>
<gene>
    <name evidence="2" type="ORF">BKA59DRAFT_484232</name>
</gene>
<accession>A0A8K0RS79</accession>
<protein>
    <submittedName>
        <fullName evidence="2">Uncharacterized protein</fullName>
    </submittedName>
</protein>
<sequence>MQPEHYSQPFSNAAQSPTTGLKSTAKLHEASSKAAAAKAPEDAFHLPDPEYRHVAGHVSRRTDNTAPVAPPPRSFRQTQTPLPAKRLNRDRGRARKLGQNDGEDSGSDSDNDRKRVRSESPDNAKRPRRTVKEPLRSSLADSEIRTKEEPGLKSIKHHWTEIDQRRKSNAFRGYDKKTNLLRRSPELEPLNDDQRFQYSEKFREIKTWDNKFNAEIYGDAYAEVMGYRFIQRRSFLNRLLSRTVISSPLETITRDIEAEVIWRLNFFTPAMEYGQRNPDATFYLTNTVKTLYLFLSYCMPRDHNGIESVIDSAAQLMQNISEDSTTKNFIDTMVDAYMSKIIRAFAETFWSSLQHGGPINARYNYDTASYKLLRHISLSRQDGRIKDEYISWITAGNEQTDLILHKVESYEPMGTIRREFIMNPLKPGVVSLIEPDMLNPRIVRDISTTELSSLGWFLDDSGLFYWRYKWHMRYNLHTSRDEFGIFKVSMDDEVLEAWRPVHRPR</sequence>
<evidence type="ECO:0000313" key="2">
    <source>
        <dbReference type="EMBL" id="KAH7239202.1"/>
    </source>
</evidence>
<organism evidence="2 3">
    <name type="scientific">Fusarium tricinctum</name>
    <dbReference type="NCBI Taxonomy" id="61284"/>
    <lineage>
        <taxon>Eukaryota</taxon>
        <taxon>Fungi</taxon>
        <taxon>Dikarya</taxon>
        <taxon>Ascomycota</taxon>
        <taxon>Pezizomycotina</taxon>
        <taxon>Sordariomycetes</taxon>
        <taxon>Hypocreomycetidae</taxon>
        <taxon>Hypocreales</taxon>
        <taxon>Nectriaceae</taxon>
        <taxon>Fusarium</taxon>
        <taxon>Fusarium tricinctum species complex</taxon>
    </lineage>
</organism>
<evidence type="ECO:0000256" key="1">
    <source>
        <dbReference type="SAM" id="MobiDB-lite"/>
    </source>
</evidence>
<feature type="compositionally biased region" description="Polar residues" evidence="1">
    <location>
        <begin position="8"/>
        <end position="22"/>
    </location>
</feature>
<dbReference type="Proteomes" id="UP000813427">
    <property type="component" value="Unassembled WGS sequence"/>
</dbReference>
<feature type="compositionally biased region" description="Basic residues" evidence="1">
    <location>
        <begin position="86"/>
        <end position="96"/>
    </location>
</feature>
<feature type="region of interest" description="Disordered" evidence="1">
    <location>
        <begin position="1"/>
        <end position="149"/>
    </location>
</feature>
<keyword evidence="3" id="KW-1185">Reference proteome</keyword>